<dbReference type="Pfam" id="PF01817">
    <property type="entry name" value="CM_2"/>
    <property type="match status" value="1"/>
</dbReference>
<name>A0A290Z7N7_9PSEU</name>
<gene>
    <name evidence="3" type="ORF">CNX65_18300</name>
</gene>
<evidence type="ECO:0000313" key="4">
    <source>
        <dbReference type="Proteomes" id="UP000218505"/>
    </source>
</evidence>
<dbReference type="InterPro" id="IPR036263">
    <property type="entry name" value="Chorismate_II_sf"/>
</dbReference>
<feature type="domain" description="Chorismate mutase" evidence="2">
    <location>
        <begin position="2"/>
        <end position="93"/>
    </location>
</feature>
<dbReference type="SMART" id="SM00830">
    <property type="entry name" value="CM_2"/>
    <property type="match status" value="1"/>
</dbReference>
<accession>A0A290Z7N7</accession>
<organism evidence="3 4">
    <name type="scientific">Actinosynnema pretiosum</name>
    <dbReference type="NCBI Taxonomy" id="42197"/>
    <lineage>
        <taxon>Bacteria</taxon>
        <taxon>Bacillati</taxon>
        <taxon>Actinomycetota</taxon>
        <taxon>Actinomycetes</taxon>
        <taxon>Pseudonocardiales</taxon>
        <taxon>Pseudonocardiaceae</taxon>
        <taxon>Actinosynnema</taxon>
    </lineage>
</organism>
<dbReference type="PANTHER" id="PTHR38041:SF1">
    <property type="entry name" value="CHORISMATE MUTASE"/>
    <property type="match status" value="1"/>
</dbReference>
<evidence type="ECO:0000313" key="3">
    <source>
        <dbReference type="EMBL" id="ATE54995.1"/>
    </source>
</evidence>
<dbReference type="SUPFAM" id="SSF48600">
    <property type="entry name" value="Chorismate mutase II"/>
    <property type="match status" value="1"/>
</dbReference>
<dbReference type="Proteomes" id="UP000218505">
    <property type="component" value="Chromosome"/>
</dbReference>
<dbReference type="EMBL" id="CP023445">
    <property type="protein sequence ID" value="ATE54995.1"/>
    <property type="molecule type" value="Genomic_DNA"/>
</dbReference>
<dbReference type="InterPro" id="IPR002701">
    <property type="entry name" value="CM_II_prokaryot"/>
</dbReference>
<dbReference type="PROSITE" id="PS51168">
    <property type="entry name" value="CHORISMATE_MUT_2"/>
    <property type="match status" value="1"/>
</dbReference>
<dbReference type="AlphaFoldDB" id="A0A290Z7N7"/>
<evidence type="ECO:0000259" key="2">
    <source>
        <dbReference type="PROSITE" id="PS51168"/>
    </source>
</evidence>
<dbReference type="GO" id="GO:0004106">
    <property type="term" value="F:chorismate mutase activity"/>
    <property type="evidence" value="ECO:0007669"/>
    <property type="project" value="InterPro"/>
</dbReference>
<reference evidence="3" key="1">
    <citation type="submission" date="2017-09" db="EMBL/GenBank/DDBJ databases">
        <title>Complete Genome Sequence of ansamitocin-producing Bacterium Actinosynnema pretiosum X47.</title>
        <authorList>
            <person name="Cao G."/>
            <person name="Zong G."/>
            <person name="Zhong C."/>
            <person name="Fu J."/>
        </authorList>
    </citation>
    <scope>NUCLEOTIDE SEQUENCE [LARGE SCALE GENOMIC DNA]</scope>
    <source>
        <strain evidence="3">X47</strain>
    </source>
</reference>
<dbReference type="KEGG" id="apre:CNX65_18300"/>
<dbReference type="Gene3D" id="1.20.59.10">
    <property type="entry name" value="Chorismate mutase"/>
    <property type="match status" value="1"/>
</dbReference>
<evidence type="ECO:0000256" key="1">
    <source>
        <dbReference type="ARBA" id="ARBA00023235"/>
    </source>
</evidence>
<dbReference type="GO" id="GO:0046417">
    <property type="term" value="P:chorismate metabolic process"/>
    <property type="evidence" value="ECO:0007669"/>
    <property type="project" value="InterPro"/>
</dbReference>
<dbReference type="InterPro" id="IPR051331">
    <property type="entry name" value="Chorismate_mutase-related"/>
</dbReference>
<dbReference type="PANTHER" id="PTHR38041">
    <property type="entry name" value="CHORISMATE MUTASE"/>
    <property type="match status" value="1"/>
</dbReference>
<dbReference type="GO" id="GO:0009697">
    <property type="term" value="P:salicylic acid biosynthetic process"/>
    <property type="evidence" value="ECO:0007669"/>
    <property type="project" value="TreeGrafter"/>
</dbReference>
<proteinExistence type="predicted"/>
<keyword evidence="4" id="KW-1185">Reference proteome</keyword>
<keyword evidence="1" id="KW-0413">Isomerase</keyword>
<protein>
    <submittedName>
        <fullName evidence="3">4-amino-4-deoxychorismate mutase</fullName>
    </submittedName>
</protein>
<dbReference type="InterPro" id="IPR036979">
    <property type="entry name" value="CM_dom_sf"/>
</dbReference>
<sequence>MLSVAEVLGPFRERINQLDEQLAEVVAARLRVCAEVAAVKKQKGIPMMQPDRVDAVREAYAARGSRMGISPEFMRQLAAMIVAEACRVEDEIIDGDTESHQRVI</sequence>